<accession>A0A4V1G8C9</accession>
<dbReference type="AlphaFoldDB" id="A0A4V1G8C9"/>
<dbReference type="KEGG" id="izh:FEM41_14765"/>
<dbReference type="Proteomes" id="UP000302163">
    <property type="component" value="Chromosome"/>
</dbReference>
<proteinExistence type="predicted"/>
<evidence type="ECO:0000313" key="2">
    <source>
        <dbReference type="Proteomes" id="UP000302163"/>
    </source>
</evidence>
<organism evidence="1 2">
    <name type="scientific">Jejubacter calystegiae</name>
    <dbReference type="NCBI Taxonomy" id="2579935"/>
    <lineage>
        <taxon>Bacteria</taxon>
        <taxon>Pseudomonadati</taxon>
        <taxon>Pseudomonadota</taxon>
        <taxon>Gammaproteobacteria</taxon>
        <taxon>Enterobacterales</taxon>
        <taxon>Enterobacteriaceae</taxon>
        <taxon>Jejubacter</taxon>
    </lineage>
</organism>
<gene>
    <name evidence="1" type="ORF">FEM41_14765</name>
</gene>
<reference evidence="1 2" key="1">
    <citation type="submission" date="2019-05" db="EMBL/GenBank/DDBJ databases">
        <title>Complete genome sequence of Izhakiella calystegiae KSNA2, an endophyte isolated from beach morning glory (Calystegia soldanella).</title>
        <authorList>
            <person name="Jiang L."/>
            <person name="Jeong J.C."/>
            <person name="Kim C.Y."/>
            <person name="Kim D.H."/>
            <person name="Kim S.W."/>
            <person name="Lee j."/>
        </authorList>
    </citation>
    <scope>NUCLEOTIDE SEQUENCE [LARGE SCALE GENOMIC DNA]</scope>
    <source>
        <strain evidence="1 2">KSNA2</strain>
    </source>
</reference>
<name>A0A4V1G8C9_9ENTR</name>
<dbReference type="OrthoDB" id="6625935at2"/>
<protein>
    <submittedName>
        <fullName evidence="1">Uncharacterized protein</fullName>
    </submittedName>
</protein>
<dbReference type="EMBL" id="CP040428">
    <property type="protein sequence ID" value="QCT22707.1"/>
    <property type="molecule type" value="Genomic_DNA"/>
</dbReference>
<sequence length="63" mass="6966">MAEYSDVIDYLPRDGRVVVQCKDGAIINVRRVYPDEHIASFNALIELAKLAGYSVVSPDGNKL</sequence>
<evidence type="ECO:0000313" key="1">
    <source>
        <dbReference type="EMBL" id="QCT22707.1"/>
    </source>
</evidence>
<keyword evidence="2" id="KW-1185">Reference proteome</keyword>